<gene>
    <name evidence="3" type="ORF">CCAP1982_LOCUS23079</name>
</gene>
<dbReference type="Pfam" id="PF05267">
    <property type="entry name" value="DUF725"/>
    <property type="match status" value="1"/>
</dbReference>
<keyword evidence="4" id="KW-1185">Reference proteome</keyword>
<feature type="domain" description="Protein TsetseEP" evidence="2">
    <location>
        <begin position="54"/>
        <end position="172"/>
    </location>
</feature>
<name>A0A811VLN3_CERCA</name>
<feature type="chain" id="PRO_5032810278" evidence="1">
    <location>
        <begin position="21"/>
        <end position="284"/>
    </location>
</feature>
<protein>
    <submittedName>
        <fullName evidence="3">(Mediterranean fruit fly) hypothetical protein</fullName>
    </submittedName>
</protein>
<evidence type="ECO:0000313" key="3">
    <source>
        <dbReference type="EMBL" id="CAD7015129.1"/>
    </source>
</evidence>
<feature type="signal peptide" evidence="1">
    <location>
        <begin position="1"/>
        <end position="20"/>
    </location>
</feature>
<proteinExistence type="predicted"/>
<keyword evidence="1" id="KW-0732">Signal</keyword>
<dbReference type="EMBL" id="CAJHJT010000056">
    <property type="protein sequence ID" value="CAD7015129.1"/>
    <property type="molecule type" value="Genomic_DNA"/>
</dbReference>
<dbReference type="InterPro" id="IPR007931">
    <property type="entry name" value="TsetseEP"/>
</dbReference>
<evidence type="ECO:0000313" key="4">
    <source>
        <dbReference type="Proteomes" id="UP000606786"/>
    </source>
</evidence>
<dbReference type="OrthoDB" id="7980281at2759"/>
<accession>A0A811VLN3</accession>
<comment type="caution">
    <text evidence="3">The sequence shown here is derived from an EMBL/GenBank/DDBJ whole genome shotgun (WGS) entry which is preliminary data.</text>
</comment>
<dbReference type="Proteomes" id="UP000606786">
    <property type="component" value="Unassembled WGS sequence"/>
</dbReference>
<reference evidence="3" key="1">
    <citation type="submission" date="2020-11" db="EMBL/GenBank/DDBJ databases">
        <authorList>
            <person name="Whitehead M."/>
        </authorList>
    </citation>
    <scope>NUCLEOTIDE SEQUENCE</scope>
    <source>
        <strain evidence="3">EGII</strain>
    </source>
</reference>
<evidence type="ECO:0000259" key="2">
    <source>
        <dbReference type="Pfam" id="PF05267"/>
    </source>
</evidence>
<dbReference type="AlphaFoldDB" id="A0A811VLN3"/>
<evidence type="ECO:0000256" key="1">
    <source>
        <dbReference type="SAM" id="SignalP"/>
    </source>
</evidence>
<organism evidence="3 4">
    <name type="scientific">Ceratitis capitata</name>
    <name type="common">Mediterranean fruit fly</name>
    <name type="synonym">Tephritis capitata</name>
    <dbReference type="NCBI Taxonomy" id="7213"/>
    <lineage>
        <taxon>Eukaryota</taxon>
        <taxon>Metazoa</taxon>
        <taxon>Ecdysozoa</taxon>
        <taxon>Arthropoda</taxon>
        <taxon>Hexapoda</taxon>
        <taxon>Insecta</taxon>
        <taxon>Pterygota</taxon>
        <taxon>Neoptera</taxon>
        <taxon>Endopterygota</taxon>
        <taxon>Diptera</taxon>
        <taxon>Brachycera</taxon>
        <taxon>Muscomorpha</taxon>
        <taxon>Tephritoidea</taxon>
        <taxon>Tephritidae</taxon>
        <taxon>Ceratitis</taxon>
        <taxon>Ceratitis</taxon>
    </lineage>
</organism>
<sequence>MMPNAALTILCLALIGATVATPLAPVAKINADNGVLNMLAEANALGGSADPEITTECFNYYMPILNQLSTNFSVQYEQCVSVATKATANLTASAAQSRLSLVNETDAICNSFTACNSDNDTLDFFNCYASASSADILEVYTLSDSASNAAIALKGGLEQIKNVENSCTNNAQTIIFCRLLRLIRNYMLALLMVCPVPAQVPLPLAPCRQLVLLLLQVLLLLLQRKFSNRLVVSTVKCIYTDQFLFELKLKILATAKIFFEVSNEIKLEKFMICQLHIHINIYKL</sequence>